<dbReference type="NCBIfam" id="TIGR02833">
    <property type="entry name" value="spore_III_AB"/>
    <property type="match status" value="1"/>
</dbReference>
<reference evidence="1 3" key="1">
    <citation type="submission" date="2016-12" db="EMBL/GenBank/DDBJ databases">
        <title>Clostridium tepidum sp. nov., a close relative of Clostridium sporogenes and Clostridium botulinum Group I.</title>
        <authorList>
            <person name="Dobritsa A.P."/>
            <person name="Kutumbaka K."/>
            <person name="Werner K."/>
            <person name="Samadpour M."/>
        </authorList>
    </citation>
    <scope>NUCLEOTIDE SEQUENCE [LARGE SCALE GENOMIC DNA]</scope>
    <source>
        <strain evidence="1 3">PE</strain>
    </source>
</reference>
<name>A0A1S9I1Q2_9CLOT</name>
<dbReference type="PIRSF" id="PIRSF021435">
    <property type="entry name" value="SpoIIIAB"/>
    <property type="match status" value="1"/>
</dbReference>
<evidence type="ECO:0000313" key="4">
    <source>
        <dbReference type="Proteomes" id="UP000190256"/>
    </source>
</evidence>
<sequence length="172" mass="20173">MFKILGSLLIWGGSLYWGITTANKFKYRRDELLELERCISELKNEITYTYTSIPDILMNISLKSKKPISTLFEKISNILYKNQVNSIYEAFTKVFSEEKNNMALEEEDINIILDLSKNLGQWDYKGHEDIIELTLYNLKKQSNRAEEIMIKNMKMYRYLGFSIGAVLVIIFI</sequence>
<protein>
    <submittedName>
        <fullName evidence="2">Stage III sporulation protein SpoAB</fullName>
    </submittedName>
</protein>
<evidence type="ECO:0000313" key="2">
    <source>
        <dbReference type="EMBL" id="OOO64209.1"/>
    </source>
</evidence>
<dbReference type="EMBL" id="MRAD01000002">
    <property type="protein sequence ID" value="OOO63178.1"/>
    <property type="molecule type" value="Genomic_DNA"/>
</dbReference>
<reference evidence="2 4" key="2">
    <citation type="submission" date="2016-12" db="EMBL/GenBank/DDBJ databases">
        <title>Clostridium tepidum sp. nov., a close relative of Clostridium sporogenes and Clostridium botulinum Group I.</title>
        <authorList>
            <person name="Dobritsa A.P."/>
            <person name="Kutumbaka K.K."/>
            <person name="Werner K."/>
            <person name="Wiedmann M."/>
            <person name="Asmus A."/>
            <person name="Samadpour M."/>
        </authorList>
    </citation>
    <scope>NUCLEOTIDE SEQUENCE [LARGE SCALE GENOMIC DNA]</scope>
    <source>
        <strain evidence="2 4">IEH 97212</strain>
    </source>
</reference>
<evidence type="ECO:0000313" key="1">
    <source>
        <dbReference type="EMBL" id="OOO63178.1"/>
    </source>
</evidence>
<dbReference type="Proteomes" id="UP000190206">
    <property type="component" value="Unassembled WGS sequence"/>
</dbReference>
<dbReference type="Proteomes" id="UP000190256">
    <property type="component" value="Unassembled WGS sequence"/>
</dbReference>
<dbReference type="InterPro" id="IPR014198">
    <property type="entry name" value="Spore_III_AB"/>
</dbReference>
<comment type="caution">
    <text evidence="2">The sequence shown here is derived from an EMBL/GenBank/DDBJ whole genome shotgun (WGS) entry which is preliminary data.</text>
</comment>
<dbReference type="EMBL" id="MRAE01000034">
    <property type="protein sequence ID" value="OOO64209.1"/>
    <property type="molecule type" value="Genomic_DNA"/>
</dbReference>
<evidence type="ECO:0000313" key="3">
    <source>
        <dbReference type="Proteomes" id="UP000190206"/>
    </source>
</evidence>
<organism evidence="2 4">
    <name type="scientific">Clostridium tepidum</name>
    <dbReference type="NCBI Taxonomy" id="1962263"/>
    <lineage>
        <taxon>Bacteria</taxon>
        <taxon>Bacillati</taxon>
        <taxon>Bacillota</taxon>
        <taxon>Clostridia</taxon>
        <taxon>Eubacteriales</taxon>
        <taxon>Clostridiaceae</taxon>
        <taxon>Clostridium</taxon>
    </lineage>
</organism>
<dbReference type="RefSeq" id="WP_078022815.1">
    <property type="nucleotide sequence ID" value="NZ_MRAD01000002.1"/>
</dbReference>
<dbReference type="AlphaFoldDB" id="A0A1S9I1Q2"/>
<dbReference type="STRING" id="1962263.BS637_01875"/>
<keyword evidence="3" id="KW-1185">Reference proteome</keyword>
<proteinExistence type="predicted"/>
<gene>
    <name evidence="1" type="ORF">BS637_01875</name>
    <name evidence="2" type="ORF">BS638_11490</name>
</gene>
<dbReference type="OrthoDB" id="1957909at2"/>
<dbReference type="Pfam" id="PF09548">
    <property type="entry name" value="Spore_III_AB"/>
    <property type="match status" value="1"/>
</dbReference>
<accession>A0A1S9I1Q2</accession>